<dbReference type="Pfam" id="PF00102">
    <property type="entry name" value="Y_phosphatase"/>
    <property type="match status" value="1"/>
</dbReference>
<dbReference type="InterPro" id="IPR029021">
    <property type="entry name" value="Prot-tyrosine_phosphatase-like"/>
</dbReference>
<name>A0A8S3ZFY5_9EUPU</name>
<sequence length="69" mass="7817">NGAEYSGLVCVLSLLLDRMDNDHHLTVPLVVGAIKAIRPQVIPTLDQYRLLYKVLQLYGRSVNEYSNFL</sequence>
<comment type="caution">
    <text evidence="2">The sequence shown here is derived from an EMBL/GenBank/DDBJ whole genome shotgun (WGS) entry which is preliminary data.</text>
</comment>
<dbReference type="SUPFAM" id="SSF52799">
    <property type="entry name" value="(Phosphotyrosine protein) phosphatases II"/>
    <property type="match status" value="1"/>
</dbReference>
<dbReference type="AlphaFoldDB" id="A0A8S3ZFY5"/>
<proteinExistence type="predicted"/>
<evidence type="ECO:0000313" key="3">
    <source>
        <dbReference type="Proteomes" id="UP000678393"/>
    </source>
</evidence>
<organism evidence="2 3">
    <name type="scientific">Candidula unifasciata</name>
    <dbReference type="NCBI Taxonomy" id="100452"/>
    <lineage>
        <taxon>Eukaryota</taxon>
        <taxon>Metazoa</taxon>
        <taxon>Spiralia</taxon>
        <taxon>Lophotrochozoa</taxon>
        <taxon>Mollusca</taxon>
        <taxon>Gastropoda</taxon>
        <taxon>Heterobranchia</taxon>
        <taxon>Euthyneura</taxon>
        <taxon>Panpulmonata</taxon>
        <taxon>Eupulmonata</taxon>
        <taxon>Stylommatophora</taxon>
        <taxon>Helicina</taxon>
        <taxon>Helicoidea</taxon>
        <taxon>Geomitridae</taxon>
        <taxon>Candidula</taxon>
    </lineage>
</organism>
<dbReference type="GO" id="GO:0004725">
    <property type="term" value="F:protein tyrosine phosphatase activity"/>
    <property type="evidence" value="ECO:0007669"/>
    <property type="project" value="InterPro"/>
</dbReference>
<gene>
    <name evidence="2" type="ORF">CUNI_LOCUS11469</name>
</gene>
<dbReference type="Gene3D" id="3.90.190.10">
    <property type="entry name" value="Protein tyrosine phosphatase superfamily"/>
    <property type="match status" value="1"/>
</dbReference>
<accession>A0A8S3ZFY5</accession>
<keyword evidence="3" id="KW-1185">Reference proteome</keyword>
<dbReference type="InterPro" id="IPR000242">
    <property type="entry name" value="PTP_cat"/>
</dbReference>
<protein>
    <recommendedName>
        <fullName evidence="1">Tyrosine-protein phosphatase domain-containing protein</fullName>
    </recommendedName>
</protein>
<dbReference type="EMBL" id="CAJHNH020002204">
    <property type="protein sequence ID" value="CAG5125911.1"/>
    <property type="molecule type" value="Genomic_DNA"/>
</dbReference>
<reference evidence="2" key="1">
    <citation type="submission" date="2021-04" db="EMBL/GenBank/DDBJ databases">
        <authorList>
            <consortium name="Molecular Ecology Group"/>
        </authorList>
    </citation>
    <scope>NUCLEOTIDE SEQUENCE</scope>
</reference>
<dbReference type="Proteomes" id="UP000678393">
    <property type="component" value="Unassembled WGS sequence"/>
</dbReference>
<feature type="domain" description="Tyrosine-protein phosphatase" evidence="1">
    <location>
        <begin position="1"/>
        <end position="55"/>
    </location>
</feature>
<feature type="non-terminal residue" evidence="2">
    <location>
        <position position="1"/>
    </location>
</feature>
<evidence type="ECO:0000313" key="2">
    <source>
        <dbReference type="EMBL" id="CAG5125911.1"/>
    </source>
</evidence>
<feature type="non-terminal residue" evidence="2">
    <location>
        <position position="69"/>
    </location>
</feature>
<dbReference type="OrthoDB" id="6153587at2759"/>
<evidence type="ECO:0000259" key="1">
    <source>
        <dbReference type="Pfam" id="PF00102"/>
    </source>
</evidence>